<keyword evidence="2" id="KW-1185">Reference proteome</keyword>
<dbReference type="PROSITE" id="PS51257">
    <property type="entry name" value="PROKAR_LIPOPROTEIN"/>
    <property type="match status" value="1"/>
</dbReference>
<evidence type="ECO:0000313" key="1">
    <source>
        <dbReference type="EMBL" id="MBD1395553.1"/>
    </source>
</evidence>
<evidence type="ECO:0000313" key="2">
    <source>
        <dbReference type="Proteomes" id="UP000625551"/>
    </source>
</evidence>
<gene>
    <name evidence="1" type="ORF">H9Q13_00105</name>
</gene>
<accession>A0ABR7XB68</accession>
<evidence type="ECO:0008006" key="3">
    <source>
        <dbReference type="Google" id="ProtNLM"/>
    </source>
</evidence>
<name>A0ABR7XB68_9BACT</name>
<proteinExistence type="predicted"/>
<comment type="caution">
    <text evidence="1">The sequence shown here is derived from an EMBL/GenBank/DDBJ whole genome shotgun (WGS) entry which is preliminary data.</text>
</comment>
<dbReference type="RefSeq" id="WP_191181732.1">
    <property type="nucleotide sequence ID" value="NZ_JACXAJ010000001.1"/>
</dbReference>
<dbReference type="Gene3D" id="2.60.40.10">
    <property type="entry name" value="Immunoglobulins"/>
    <property type="match status" value="1"/>
</dbReference>
<dbReference type="EMBL" id="JACXAJ010000001">
    <property type="protein sequence ID" value="MBD1395553.1"/>
    <property type="molecule type" value="Genomic_DNA"/>
</dbReference>
<protein>
    <recommendedName>
        <fullName evidence="3">DUF4625 domain-containing protein</fullName>
    </recommendedName>
</protein>
<sequence>MKLKTWLASLAAISFMTACEDLFEDGSLQPDGSKPNLTVKNPTANQTLATSKELRIKLTATDKDKIKALEVRVHELGGNAELVNFTTFPDKKILEVDTLLTVPGLRTGEYMLTISATDFRTNVASKEVGFKVKSEN</sequence>
<organism evidence="1 2">
    <name type="scientific">Pontibacter aquaedesilientis</name>
    <dbReference type="NCBI Taxonomy" id="2766980"/>
    <lineage>
        <taxon>Bacteria</taxon>
        <taxon>Pseudomonadati</taxon>
        <taxon>Bacteroidota</taxon>
        <taxon>Cytophagia</taxon>
        <taxon>Cytophagales</taxon>
        <taxon>Hymenobacteraceae</taxon>
        <taxon>Pontibacter</taxon>
    </lineage>
</organism>
<reference evidence="1 2" key="1">
    <citation type="submission" date="2020-09" db="EMBL/GenBank/DDBJ databases">
        <title>Genome sequencing and assembly of Pontibacter sp.</title>
        <authorList>
            <person name="Chhetri G."/>
        </authorList>
    </citation>
    <scope>NUCLEOTIDE SEQUENCE [LARGE SCALE GENOMIC DNA]</scope>
    <source>
        <strain evidence="1 2">JH31</strain>
    </source>
</reference>
<dbReference type="Proteomes" id="UP000625551">
    <property type="component" value="Unassembled WGS sequence"/>
</dbReference>
<dbReference type="InterPro" id="IPR013783">
    <property type="entry name" value="Ig-like_fold"/>
</dbReference>